<gene>
    <name evidence="5" type="ORF">KTS37_09100</name>
</gene>
<reference evidence="5" key="1">
    <citation type="submission" date="2021-06" db="EMBL/GenBank/DDBJ databases">
        <title>New haloarchaea isolates fom saline soil.</title>
        <authorList>
            <person name="Duran-Viseras A."/>
            <person name="Sanchez-Porro C.S."/>
            <person name="Ventosa A."/>
        </authorList>
    </citation>
    <scope>NUCLEOTIDE SEQUENCE</scope>
    <source>
        <strain evidence="5">JCM 18369</strain>
    </source>
</reference>
<dbReference type="PANTHER" id="PTHR34236:SF1">
    <property type="entry name" value="DIMETHYL SULFOXIDE REDUCTASE TRANSCRIPTIONAL ACTIVATOR"/>
    <property type="match status" value="1"/>
</dbReference>
<keyword evidence="6" id="KW-1185">Reference proteome</keyword>
<dbReference type="EMBL" id="JAHQXE010000002">
    <property type="protein sequence ID" value="MBV0901944.1"/>
    <property type="molecule type" value="Genomic_DNA"/>
</dbReference>
<feature type="domain" description="Bacterioopsin transcriptional activator GAF and HTH associated" evidence="4">
    <location>
        <begin position="13"/>
        <end position="149"/>
    </location>
</feature>
<name>A0AA41KKJ5_9EURY</name>
<dbReference type="Proteomes" id="UP001166304">
    <property type="component" value="Unassembled WGS sequence"/>
</dbReference>
<dbReference type="InterPro" id="IPR007050">
    <property type="entry name" value="HTH_bacterioopsin"/>
</dbReference>
<dbReference type="PANTHER" id="PTHR34236">
    <property type="entry name" value="DIMETHYL SULFOXIDE REDUCTASE TRANSCRIPTIONAL ACTIVATOR"/>
    <property type="match status" value="1"/>
</dbReference>
<evidence type="ECO:0000313" key="5">
    <source>
        <dbReference type="EMBL" id="MBV0901944.1"/>
    </source>
</evidence>
<feature type="domain" description="HTH bat-type" evidence="3">
    <location>
        <begin position="156"/>
        <end position="207"/>
    </location>
</feature>
<organism evidence="5 6">
    <name type="scientific">Haloarcula salina</name>
    <dbReference type="NCBI Taxonomy" id="1429914"/>
    <lineage>
        <taxon>Archaea</taxon>
        <taxon>Methanobacteriati</taxon>
        <taxon>Methanobacteriota</taxon>
        <taxon>Stenosarchaea group</taxon>
        <taxon>Halobacteria</taxon>
        <taxon>Halobacteriales</taxon>
        <taxon>Haloarculaceae</taxon>
        <taxon>Haloarcula</taxon>
    </lineage>
</organism>
<comment type="caution">
    <text evidence="5">The sequence shown here is derived from an EMBL/GenBank/DDBJ whole genome shotgun (WGS) entry which is preliminary data.</text>
</comment>
<proteinExistence type="predicted"/>
<evidence type="ECO:0000256" key="2">
    <source>
        <dbReference type="ARBA" id="ARBA00023163"/>
    </source>
</evidence>
<dbReference type="Pfam" id="PF04967">
    <property type="entry name" value="HTH_10"/>
    <property type="match status" value="1"/>
</dbReference>
<evidence type="ECO:0000256" key="1">
    <source>
        <dbReference type="ARBA" id="ARBA00023015"/>
    </source>
</evidence>
<dbReference type="Pfam" id="PF15915">
    <property type="entry name" value="BAT"/>
    <property type="match status" value="1"/>
</dbReference>
<evidence type="ECO:0000313" key="6">
    <source>
        <dbReference type="Proteomes" id="UP001166304"/>
    </source>
</evidence>
<keyword evidence="2" id="KW-0804">Transcription</keyword>
<evidence type="ECO:0000259" key="3">
    <source>
        <dbReference type="Pfam" id="PF04967"/>
    </source>
</evidence>
<dbReference type="RefSeq" id="WP_162413129.1">
    <property type="nucleotide sequence ID" value="NZ_JAHQXE010000002.1"/>
</dbReference>
<accession>A0AA41KKJ5</accession>
<protein>
    <submittedName>
        <fullName evidence="5">Helix-turn-helix domain-containing protein</fullName>
    </submittedName>
</protein>
<keyword evidence="1" id="KW-0805">Transcription regulation</keyword>
<dbReference type="InterPro" id="IPR031803">
    <property type="entry name" value="BAT_GAF/HTH-assoc"/>
</dbReference>
<evidence type="ECO:0000259" key="4">
    <source>
        <dbReference type="Pfam" id="PF15915"/>
    </source>
</evidence>
<dbReference type="AlphaFoldDB" id="A0AA41KKJ5"/>
<sequence length="218" mass="24723">MATIVTGTIPAEEFALVHTLETEPTTRFECERIIKSGEEAVMPLLWARNVDRLELEDAFDADSTVDRVRLLADFDDEYLYRMDWVDHVQLLLGMLTNGEATILDAYGKREEWCLRVMFPTRDKFSETHDFCAEHGLTFDIDSIRELDGQPAGRFGLTEGQYDALVLAAKEGYYSVPQERTLEELSDELGITHQALSERLHRGTEALVEDTLLVGTDST</sequence>